<organism evidence="1 2">
    <name type="scientific">Trichonephila inaurata madagascariensis</name>
    <dbReference type="NCBI Taxonomy" id="2747483"/>
    <lineage>
        <taxon>Eukaryota</taxon>
        <taxon>Metazoa</taxon>
        <taxon>Ecdysozoa</taxon>
        <taxon>Arthropoda</taxon>
        <taxon>Chelicerata</taxon>
        <taxon>Arachnida</taxon>
        <taxon>Araneae</taxon>
        <taxon>Araneomorphae</taxon>
        <taxon>Entelegynae</taxon>
        <taxon>Araneoidea</taxon>
        <taxon>Nephilidae</taxon>
        <taxon>Trichonephila</taxon>
        <taxon>Trichonephila inaurata</taxon>
    </lineage>
</organism>
<protein>
    <submittedName>
        <fullName evidence="1">Uncharacterized protein</fullName>
    </submittedName>
</protein>
<evidence type="ECO:0000313" key="1">
    <source>
        <dbReference type="EMBL" id="GFY44139.1"/>
    </source>
</evidence>
<comment type="caution">
    <text evidence="1">The sequence shown here is derived from an EMBL/GenBank/DDBJ whole genome shotgun (WGS) entry which is preliminary data.</text>
</comment>
<dbReference type="EMBL" id="BMAV01004085">
    <property type="protein sequence ID" value="GFY44139.1"/>
    <property type="molecule type" value="Genomic_DNA"/>
</dbReference>
<name>A0A8X6WZF6_9ARAC</name>
<keyword evidence="2" id="KW-1185">Reference proteome</keyword>
<gene>
    <name evidence="1" type="ORF">TNIN_66641</name>
</gene>
<reference evidence="1" key="1">
    <citation type="submission" date="2020-08" db="EMBL/GenBank/DDBJ databases">
        <title>Multicomponent nature underlies the extraordinary mechanical properties of spider dragline silk.</title>
        <authorList>
            <person name="Kono N."/>
            <person name="Nakamura H."/>
            <person name="Mori M."/>
            <person name="Yoshida Y."/>
            <person name="Ohtoshi R."/>
            <person name="Malay A.D."/>
            <person name="Moran D.A.P."/>
            <person name="Tomita M."/>
            <person name="Numata K."/>
            <person name="Arakawa K."/>
        </authorList>
    </citation>
    <scope>NUCLEOTIDE SEQUENCE</scope>
</reference>
<accession>A0A8X6WZF6</accession>
<dbReference type="AlphaFoldDB" id="A0A8X6WZF6"/>
<sequence length="104" mass="11724">MHGIRCWFVVEDILGGDASWRERNSLGFHFSSMRAFINVLKCITGNARMPGGSFPYLEMCIPRWVRPPGELAPNDISSRLFNGNCPEGNAVQFTCTLVMTNRKK</sequence>
<proteinExistence type="predicted"/>
<evidence type="ECO:0000313" key="2">
    <source>
        <dbReference type="Proteomes" id="UP000886998"/>
    </source>
</evidence>
<dbReference type="Proteomes" id="UP000886998">
    <property type="component" value="Unassembled WGS sequence"/>
</dbReference>